<organism evidence="2 3">
    <name type="scientific">Blastococcus deserti</name>
    <dbReference type="NCBI Taxonomy" id="2259033"/>
    <lineage>
        <taxon>Bacteria</taxon>
        <taxon>Bacillati</taxon>
        <taxon>Actinomycetota</taxon>
        <taxon>Actinomycetes</taxon>
        <taxon>Geodermatophilales</taxon>
        <taxon>Geodermatophilaceae</taxon>
        <taxon>Blastococcus</taxon>
    </lineage>
</organism>
<proteinExistence type="predicted"/>
<dbReference type="RefSeq" id="WP_376878086.1">
    <property type="nucleotide sequence ID" value="NZ_JBHUHP010000016.1"/>
</dbReference>
<keyword evidence="1" id="KW-0472">Membrane</keyword>
<evidence type="ECO:0008006" key="4">
    <source>
        <dbReference type="Google" id="ProtNLM"/>
    </source>
</evidence>
<gene>
    <name evidence="2" type="ORF">ACFSHS_15780</name>
</gene>
<feature type="transmembrane region" description="Helical" evidence="1">
    <location>
        <begin position="86"/>
        <end position="104"/>
    </location>
</feature>
<keyword evidence="1" id="KW-1133">Transmembrane helix</keyword>
<evidence type="ECO:0000256" key="1">
    <source>
        <dbReference type="SAM" id="Phobius"/>
    </source>
</evidence>
<accession>A0ABW4XFP4</accession>
<evidence type="ECO:0000313" key="2">
    <source>
        <dbReference type="EMBL" id="MFD2093034.1"/>
    </source>
</evidence>
<evidence type="ECO:0000313" key="3">
    <source>
        <dbReference type="Proteomes" id="UP001597402"/>
    </source>
</evidence>
<comment type="caution">
    <text evidence="2">The sequence shown here is derived from an EMBL/GenBank/DDBJ whole genome shotgun (WGS) entry which is preliminary data.</text>
</comment>
<feature type="transmembrane region" description="Helical" evidence="1">
    <location>
        <begin position="55"/>
        <end position="74"/>
    </location>
</feature>
<keyword evidence="1" id="KW-0812">Transmembrane</keyword>
<dbReference type="EMBL" id="JBHUHP010000016">
    <property type="protein sequence ID" value="MFD2093034.1"/>
    <property type="molecule type" value="Genomic_DNA"/>
</dbReference>
<reference evidence="3" key="1">
    <citation type="journal article" date="2019" name="Int. J. Syst. Evol. Microbiol.">
        <title>The Global Catalogue of Microorganisms (GCM) 10K type strain sequencing project: providing services to taxonomists for standard genome sequencing and annotation.</title>
        <authorList>
            <consortium name="The Broad Institute Genomics Platform"/>
            <consortium name="The Broad Institute Genome Sequencing Center for Infectious Disease"/>
            <person name="Wu L."/>
            <person name="Ma J."/>
        </authorList>
    </citation>
    <scope>NUCLEOTIDE SEQUENCE [LARGE SCALE GENOMIC DNA]</scope>
    <source>
        <strain evidence="3">JCM 3338</strain>
    </source>
</reference>
<keyword evidence="3" id="KW-1185">Reference proteome</keyword>
<protein>
    <recommendedName>
        <fullName evidence="4">DUF3093 family protein</fullName>
    </recommendedName>
</protein>
<dbReference type="Proteomes" id="UP001597402">
    <property type="component" value="Unassembled WGS sequence"/>
</dbReference>
<sequence>MTRHQGLGGRAAGERRLHEQQLRGYGFLAGRGPRPSATVVPAPLRYWQYDPPRPVPVGVVLGIVAIWLGVFAWGGGWTAMVDEAPLAVGAGLIVLVLNVGRLTVTDHGVSTDVPATRTKPESIVPLVLVREVRVGAVPPGWPTAAGRGGWLPGRTRVAVRHLADDGATEQACTRWIRDPEAFAEALDHPLQAPTRRS</sequence>
<name>A0ABW4XFP4_9ACTN</name>